<dbReference type="EMBL" id="KZ772676">
    <property type="protein sequence ID" value="PTQ48763.1"/>
    <property type="molecule type" value="Genomic_DNA"/>
</dbReference>
<name>A0A2R6XRN1_MARPO</name>
<evidence type="ECO:0000313" key="5">
    <source>
        <dbReference type="EMBL" id="PTQ48763.1"/>
    </source>
</evidence>
<dbReference type="Pfam" id="PF12937">
    <property type="entry name" value="F-box-like"/>
    <property type="match status" value="1"/>
</dbReference>
<evidence type="ECO:0000259" key="4">
    <source>
        <dbReference type="PROSITE" id="PS50181"/>
    </source>
</evidence>
<dbReference type="Gene3D" id="1.20.1280.50">
    <property type="match status" value="1"/>
</dbReference>
<dbReference type="Proteomes" id="UP000244005">
    <property type="component" value="Unassembled WGS sequence"/>
</dbReference>
<feature type="domain" description="F-box" evidence="4">
    <location>
        <begin position="87"/>
        <end position="133"/>
    </location>
</feature>
<evidence type="ECO:0000256" key="1">
    <source>
        <dbReference type="ARBA" id="ARBA00004906"/>
    </source>
</evidence>
<proteinExistence type="predicted"/>
<dbReference type="PANTHER" id="PTHR46550:SF1">
    <property type="entry name" value="F-BOX PROTEIN 3"/>
    <property type="match status" value="1"/>
</dbReference>
<evidence type="ECO:0000256" key="3">
    <source>
        <dbReference type="SAM" id="MobiDB-lite"/>
    </source>
</evidence>
<gene>
    <name evidence="5" type="ORF">MARPO_0004s0051</name>
</gene>
<reference evidence="6" key="1">
    <citation type="journal article" date="2017" name="Cell">
        <title>Insights into land plant evolution garnered from the Marchantia polymorpha genome.</title>
        <authorList>
            <person name="Bowman J.L."/>
            <person name="Kohchi T."/>
            <person name="Yamato K.T."/>
            <person name="Jenkins J."/>
            <person name="Shu S."/>
            <person name="Ishizaki K."/>
            <person name="Yamaoka S."/>
            <person name="Nishihama R."/>
            <person name="Nakamura Y."/>
            <person name="Berger F."/>
            <person name="Adam C."/>
            <person name="Aki S.S."/>
            <person name="Althoff F."/>
            <person name="Araki T."/>
            <person name="Arteaga-Vazquez M.A."/>
            <person name="Balasubrmanian S."/>
            <person name="Barry K."/>
            <person name="Bauer D."/>
            <person name="Boehm C.R."/>
            <person name="Briginshaw L."/>
            <person name="Caballero-Perez J."/>
            <person name="Catarino B."/>
            <person name="Chen F."/>
            <person name="Chiyoda S."/>
            <person name="Chovatia M."/>
            <person name="Davies K.M."/>
            <person name="Delmans M."/>
            <person name="Demura T."/>
            <person name="Dierschke T."/>
            <person name="Dolan L."/>
            <person name="Dorantes-Acosta A.E."/>
            <person name="Eklund D.M."/>
            <person name="Florent S.N."/>
            <person name="Flores-Sandoval E."/>
            <person name="Fujiyama A."/>
            <person name="Fukuzawa H."/>
            <person name="Galik B."/>
            <person name="Grimanelli D."/>
            <person name="Grimwood J."/>
            <person name="Grossniklaus U."/>
            <person name="Hamada T."/>
            <person name="Haseloff J."/>
            <person name="Hetherington A.J."/>
            <person name="Higo A."/>
            <person name="Hirakawa Y."/>
            <person name="Hundley H.N."/>
            <person name="Ikeda Y."/>
            <person name="Inoue K."/>
            <person name="Inoue S.I."/>
            <person name="Ishida S."/>
            <person name="Jia Q."/>
            <person name="Kakita M."/>
            <person name="Kanazawa T."/>
            <person name="Kawai Y."/>
            <person name="Kawashima T."/>
            <person name="Kennedy M."/>
            <person name="Kinose K."/>
            <person name="Kinoshita T."/>
            <person name="Kohara Y."/>
            <person name="Koide E."/>
            <person name="Komatsu K."/>
            <person name="Kopischke S."/>
            <person name="Kubo M."/>
            <person name="Kyozuka J."/>
            <person name="Lagercrantz U."/>
            <person name="Lin S.S."/>
            <person name="Lindquist E."/>
            <person name="Lipzen A.M."/>
            <person name="Lu C.W."/>
            <person name="De Luna E."/>
            <person name="Martienssen R.A."/>
            <person name="Minamino N."/>
            <person name="Mizutani M."/>
            <person name="Mizutani M."/>
            <person name="Mochizuki N."/>
            <person name="Monte I."/>
            <person name="Mosher R."/>
            <person name="Nagasaki H."/>
            <person name="Nakagami H."/>
            <person name="Naramoto S."/>
            <person name="Nishitani K."/>
            <person name="Ohtani M."/>
            <person name="Okamoto T."/>
            <person name="Okumura M."/>
            <person name="Phillips J."/>
            <person name="Pollak B."/>
            <person name="Reinders A."/>
            <person name="Rovekamp M."/>
            <person name="Sano R."/>
            <person name="Sawa S."/>
            <person name="Schmid M.W."/>
            <person name="Shirakawa M."/>
            <person name="Solano R."/>
            <person name="Spunde A."/>
            <person name="Suetsugu N."/>
            <person name="Sugano S."/>
            <person name="Sugiyama A."/>
            <person name="Sun R."/>
            <person name="Suzuki Y."/>
            <person name="Takenaka M."/>
            <person name="Takezawa D."/>
            <person name="Tomogane H."/>
            <person name="Tsuzuki M."/>
            <person name="Ueda T."/>
            <person name="Umeda M."/>
            <person name="Ward J.M."/>
            <person name="Watanabe Y."/>
            <person name="Yazaki K."/>
            <person name="Yokoyama R."/>
            <person name="Yoshitake Y."/>
            <person name="Yotsui I."/>
            <person name="Zachgo S."/>
            <person name="Schmutz J."/>
        </authorList>
    </citation>
    <scope>NUCLEOTIDE SEQUENCE [LARGE SCALE GENOMIC DNA]</scope>
    <source>
        <strain evidence="6">Tak-1</strain>
    </source>
</reference>
<organism evidence="5 6">
    <name type="scientific">Marchantia polymorpha</name>
    <name type="common">Common liverwort</name>
    <name type="synonym">Marchantia aquatica</name>
    <dbReference type="NCBI Taxonomy" id="3197"/>
    <lineage>
        <taxon>Eukaryota</taxon>
        <taxon>Viridiplantae</taxon>
        <taxon>Streptophyta</taxon>
        <taxon>Embryophyta</taxon>
        <taxon>Marchantiophyta</taxon>
        <taxon>Marchantiopsida</taxon>
        <taxon>Marchantiidae</taxon>
        <taxon>Marchantiales</taxon>
        <taxon>Marchantiaceae</taxon>
        <taxon>Marchantia</taxon>
    </lineage>
</organism>
<accession>A0A2R6XRN1</accession>
<dbReference type="PROSITE" id="PS50181">
    <property type="entry name" value="FBOX"/>
    <property type="match status" value="1"/>
</dbReference>
<dbReference type="PANTHER" id="PTHR46550">
    <property type="entry name" value="F-BOX ONLY PROTEIN 3"/>
    <property type="match status" value="1"/>
</dbReference>
<dbReference type="GO" id="GO:0005737">
    <property type="term" value="C:cytoplasm"/>
    <property type="evidence" value="ECO:0000318"/>
    <property type="project" value="GO_Central"/>
</dbReference>
<dbReference type="InterPro" id="IPR036047">
    <property type="entry name" value="F-box-like_dom_sf"/>
</dbReference>
<dbReference type="InterPro" id="IPR052121">
    <property type="entry name" value="F-box_SCF_Substrate_Recog"/>
</dbReference>
<sequence length="412" mass="46648">MDAEPSDAFLHTLLETGHDLEALEDDDDGWIKDLEAEVLSNEKEPSSPTWVSEESILKVPFGGSLKRKRPDDSQDSVPPKKVPGIDTGNFGKVPQELFYNILKFLSSEDLSMCAGVCQFLRAATSDESLWRRLYCLRWGPPEQGERKSKLRGCAWKQLYFERDQADMVEFVRNTPVEFREYYIQMQVAKRSQAPVPSQIRDDLVVIDTSVADHVTAWRRGQKLPDVYVGDHYCSGRTCSYYQIGDIFLCEKTGRAHICDDTCRETVLDPSNDLLVCTVSGRCFDRWLDGDDDEEAQPARQQAEINAAAEEGEPFIGAGRLGRAYLLGYNCVDEQELDAALREVVYPGAKKQKVYSVCDCDSEASRFRLFSENYVEMLSADQSRAQRQGWPHDESFIPSWSPALCNQEAPNVM</sequence>
<evidence type="ECO:0000256" key="2">
    <source>
        <dbReference type="ARBA" id="ARBA00022786"/>
    </source>
</evidence>
<dbReference type="AlphaFoldDB" id="A0A2R6XRN1"/>
<dbReference type="InterPro" id="IPR001810">
    <property type="entry name" value="F-box_dom"/>
</dbReference>
<feature type="region of interest" description="Disordered" evidence="3">
    <location>
        <begin position="61"/>
        <end position="86"/>
    </location>
</feature>
<keyword evidence="6" id="KW-1185">Reference proteome</keyword>
<dbReference type="OrthoDB" id="3219396at2759"/>
<keyword evidence="2" id="KW-0833">Ubl conjugation pathway</keyword>
<dbReference type="OMA" id="CENTGYV"/>
<dbReference type="SUPFAM" id="SSF81383">
    <property type="entry name" value="F-box domain"/>
    <property type="match status" value="1"/>
</dbReference>
<protein>
    <recommendedName>
        <fullName evidence="4">F-box domain-containing protein</fullName>
    </recommendedName>
</protein>
<comment type="pathway">
    <text evidence="1">Protein modification; protein ubiquitination.</text>
</comment>
<evidence type="ECO:0000313" key="6">
    <source>
        <dbReference type="Proteomes" id="UP000244005"/>
    </source>
</evidence>